<feature type="region of interest" description="Disordered" evidence="1">
    <location>
        <begin position="38"/>
        <end position="63"/>
    </location>
</feature>
<keyword evidence="2" id="KW-0732">Signal</keyword>
<reference evidence="3 4" key="1">
    <citation type="submission" date="2019-10" db="EMBL/GenBank/DDBJ databases">
        <authorList>
            <person name="Palmer J.M."/>
        </authorList>
    </citation>
    <scope>NUCLEOTIDE SEQUENCE [LARGE SCALE GENOMIC DNA]</scope>
    <source>
        <strain evidence="3 4">TWF694</strain>
    </source>
</reference>
<sequence length="130" mass="13945">MKFSQLFYATFIFIAASSASPLGLSVSDIVARHISESTPHVHQVRAPAGPPQKSAGQATPPGTAQIDEAEMVKHMIMTELERAGLDKPTLTFLQSTKPAVFQKISVLPEAQLEKAVEALLNQRLPPGITA</sequence>
<evidence type="ECO:0000256" key="2">
    <source>
        <dbReference type="SAM" id="SignalP"/>
    </source>
</evidence>
<keyword evidence="4" id="KW-1185">Reference proteome</keyword>
<proteinExistence type="predicted"/>
<gene>
    <name evidence="3" type="ORF">TWF694_007662</name>
</gene>
<evidence type="ECO:0000256" key="1">
    <source>
        <dbReference type="SAM" id="MobiDB-lite"/>
    </source>
</evidence>
<name>A0AAV9XID4_9PEZI</name>
<dbReference type="Proteomes" id="UP001365542">
    <property type="component" value="Unassembled WGS sequence"/>
</dbReference>
<evidence type="ECO:0000313" key="3">
    <source>
        <dbReference type="EMBL" id="KAK6541885.1"/>
    </source>
</evidence>
<feature type="signal peptide" evidence="2">
    <location>
        <begin position="1"/>
        <end position="19"/>
    </location>
</feature>
<organism evidence="3 4">
    <name type="scientific">Orbilia ellipsospora</name>
    <dbReference type="NCBI Taxonomy" id="2528407"/>
    <lineage>
        <taxon>Eukaryota</taxon>
        <taxon>Fungi</taxon>
        <taxon>Dikarya</taxon>
        <taxon>Ascomycota</taxon>
        <taxon>Pezizomycotina</taxon>
        <taxon>Orbiliomycetes</taxon>
        <taxon>Orbiliales</taxon>
        <taxon>Orbiliaceae</taxon>
        <taxon>Orbilia</taxon>
    </lineage>
</organism>
<evidence type="ECO:0000313" key="4">
    <source>
        <dbReference type="Proteomes" id="UP001365542"/>
    </source>
</evidence>
<dbReference type="EMBL" id="JAVHJO010000003">
    <property type="protein sequence ID" value="KAK6541885.1"/>
    <property type="molecule type" value="Genomic_DNA"/>
</dbReference>
<comment type="caution">
    <text evidence="3">The sequence shown here is derived from an EMBL/GenBank/DDBJ whole genome shotgun (WGS) entry which is preliminary data.</text>
</comment>
<accession>A0AAV9XID4</accession>
<protein>
    <recommendedName>
        <fullName evidence="5">RxLR effector protein</fullName>
    </recommendedName>
</protein>
<feature type="chain" id="PRO_5044012884" description="RxLR effector protein" evidence="2">
    <location>
        <begin position="20"/>
        <end position="130"/>
    </location>
</feature>
<dbReference type="AlphaFoldDB" id="A0AAV9XID4"/>
<evidence type="ECO:0008006" key="5">
    <source>
        <dbReference type="Google" id="ProtNLM"/>
    </source>
</evidence>